<dbReference type="InterPro" id="IPR046346">
    <property type="entry name" value="Aminoacid_DH-like_N_sf"/>
</dbReference>
<dbReference type="Gene3D" id="3.40.50.720">
    <property type="entry name" value="NAD(P)-binding Rossmann-like Domain"/>
    <property type="match status" value="1"/>
</dbReference>
<keyword evidence="9" id="KW-1185">Reference proteome</keyword>
<keyword evidence="2 5" id="KW-0560">Oxidoreductase</keyword>
<dbReference type="InterPro" id="IPR036291">
    <property type="entry name" value="NAD(P)-bd_dom_sf"/>
</dbReference>
<proteinExistence type="inferred from homology"/>
<dbReference type="KEGG" id="soy:115879770"/>
<dbReference type="PRINTS" id="PR00082">
    <property type="entry name" value="GLFDHDRGNASE"/>
</dbReference>
<dbReference type="GO" id="GO:0006538">
    <property type="term" value="P:L-glutamate catabolic process"/>
    <property type="evidence" value="ECO:0007669"/>
    <property type="project" value="TreeGrafter"/>
</dbReference>
<gene>
    <name evidence="10" type="primary">LOC115879770</name>
</gene>
<evidence type="ECO:0000256" key="6">
    <source>
        <dbReference type="PIRSR" id="PIRSR000185-3"/>
    </source>
</evidence>
<dbReference type="RefSeq" id="XP_030752617.1">
    <property type="nucleotide sequence ID" value="XM_030896757.1"/>
</dbReference>
<comment type="catalytic activity">
    <reaction evidence="3">
        <text>L-glutamate + NAD(+) + H2O = 2-oxoglutarate + NH4(+) + NADH + H(+)</text>
        <dbReference type="Rhea" id="RHEA:15133"/>
        <dbReference type="ChEBI" id="CHEBI:15377"/>
        <dbReference type="ChEBI" id="CHEBI:15378"/>
        <dbReference type="ChEBI" id="CHEBI:16810"/>
        <dbReference type="ChEBI" id="CHEBI:28938"/>
        <dbReference type="ChEBI" id="CHEBI:29985"/>
        <dbReference type="ChEBI" id="CHEBI:57540"/>
        <dbReference type="ChEBI" id="CHEBI:57945"/>
        <dbReference type="EC" id="1.4.1.3"/>
    </reaction>
</comment>
<evidence type="ECO:0000313" key="9">
    <source>
        <dbReference type="Proteomes" id="UP000504635"/>
    </source>
</evidence>
<accession>A0A6J2XMN4</accession>
<dbReference type="GO" id="GO:0004352">
    <property type="term" value="F:glutamate dehydrogenase (NAD+) activity"/>
    <property type="evidence" value="ECO:0007669"/>
    <property type="project" value="TreeGrafter"/>
</dbReference>
<evidence type="ECO:0000256" key="1">
    <source>
        <dbReference type="ARBA" id="ARBA00006382"/>
    </source>
</evidence>
<reference evidence="10" key="1">
    <citation type="submission" date="2025-08" db="UniProtKB">
        <authorList>
            <consortium name="RefSeq"/>
        </authorList>
    </citation>
    <scope>IDENTIFICATION</scope>
    <source>
        <tissue evidence="10">Gonads</tissue>
    </source>
</reference>
<dbReference type="OrthoDB" id="6718861at2759"/>
<dbReference type="PANTHER" id="PTHR11606:SF13">
    <property type="entry name" value="GLUTAMATE DEHYDROGENASE 1, MITOCHONDRIAL"/>
    <property type="match status" value="1"/>
</dbReference>
<dbReference type="SMART" id="SM00839">
    <property type="entry name" value="ELFV_dehydrog"/>
    <property type="match status" value="1"/>
</dbReference>
<dbReference type="Gene3D" id="3.40.50.10860">
    <property type="entry name" value="Leucine Dehydrogenase, chain A, domain 1"/>
    <property type="match status" value="1"/>
</dbReference>
<name>A0A6J2XMN4_SITOR</name>
<feature type="domain" description="Glutamate/phenylalanine/leucine/valine/L-tryptophan dehydrogenase C-terminal" evidence="8">
    <location>
        <begin position="267"/>
        <end position="530"/>
    </location>
</feature>
<dbReference type="InParanoid" id="A0A6J2XMN4"/>
<dbReference type="PANTHER" id="PTHR11606">
    <property type="entry name" value="GLUTAMATE DEHYDROGENASE"/>
    <property type="match status" value="1"/>
</dbReference>
<dbReference type="InterPro" id="IPR006097">
    <property type="entry name" value="Glu/Leu/Phe/Val/Trp_DH_dimer"/>
</dbReference>
<dbReference type="GeneID" id="115879770"/>
<comment type="catalytic activity">
    <reaction evidence="4">
        <text>L-glutamate + NADP(+) + H2O = 2-oxoglutarate + NH4(+) + NADPH + H(+)</text>
        <dbReference type="Rhea" id="RHEA:11612"/>
        <dbReference type="ChEBI" id="CHEBI:15377"/>
        <dbReference type="ChEBI" id="CHEBI:15378"/>
        <dbReference type="ChEBI" id="CHEBI:16810"/>
        <dbReference type="ChEBI" id="CHEBI:28938"/>
        <dbReference type="ChEBI" id="CHEBI:29985"/>
        <dbReference type="ChEBI" id="CHEBI:57783"/>
        <dbReference type="ChEBI" id="CHEBI:58349"/>
        <dbReference type="EC" id="1.4.1.3"/>
    </reaction>
</comment>
<dbReference type="InterPro" id="IPR014362">
    <property type="entry name" value="Glu_DH"/>
</dbReference>
<dbReference type="Proteomes" id="UP000504635">
    <property type="component" value="Unplaced"/>
</dbReference>
<dbReference type="InterPro" id="IPR006096">
    <property type="entry name" value="Glu/Leu/Phe/Val/Trp_DH_C"/>
</dbReference>
<dbReference type="Pfam" id="PF00208">
    <property type="entry name" value="ELFV_dehydrog"/>
    <property type="match status" value="1"/>
</dbReference>
<evidence type="ECO:0000256" key="5">
    <source>
        <dbReference type="PIRNR" id="PIRNR000185"/>
    </source>
</evidence>
<evidence type="ECO:0000256" key="7">
    <source>
        <dbReference type="RuleBase" id="RU004417"/>
    </source>
</evidence>
<evidence type="ECO:0000256" key="3">
    <source>
        <dbReference type="ARBA" id="ARBA00047867"/>
    </source>
</evidence>
<dbReference type="SUPFAM" id="SSF51735">
    <property type="entry name" value="NAD(P)-binding Rossmann-fold domains"/>
    <property type="match status" value="1"/>
</dbReference>
<evidence type="ECO:0000259" key="8">
    <source>
        <dbReference type="SMART" id="SM00839"/>
    </source>
</evidence>
<protein>
    <recommendedName>
        <fullName evidence="5">Glutamate dehydrogenase</fullName>
    </recommendedName>
</protein>
<evidence type="ECO:0000313" key="10">
    <source>
        <dbReference type="RefSeq" id="XP_030752617.1"/>
    </source>
</evidence>
<dbReference type="Pfam" id="PF02812">
    <property type="entry name" value="ELFV_dehydrog_N"/>
    <property type="match status" value="1"/>
</dbReference>
<dbReference type="AlphaFoldDB" id="A0A6J2XMN4"/>
<sequence>MLLVRKSNTSQIRSISQISNKYARLSYEIPERYQNAFYLANAAFFDSTSWFLHRAYEVAFPALKNDYRSRFKDEAVGDRRVHEKLENVIEVLDQCNSIIDVRFPIRKDDGTLELIRGFRAHHGENIARSPCLGGLRIDENITRDHMKALSLLSTMKNCCMGIGMSGAHGGIKIDPRKYSKNELRTIVDLYITELFNKGYCGHLDVIHPDINTGQIEMQWISESFAKCSGQNMNVAAVGKPLAYGGLEDYEKTAALGALKALDVFLEDVPTMDYMKSNVGMKNKKFIIQGLGKVGRPLALMLVEHGAICVGVKEQDAYLYDSKGIDLQELLKHKDETGSIERYKLTKTDNPDSIFKEDCDILVLSACHKSLVCYVAREVKAKIILEASDGPTTPTAHKILTTKSKLVIPDIYACSGSNVASYLEYLRNLQQMGVREETILKFSNETYGKIIEKISMEDQKQMAGGAHSKNVHTLFAPLDFHTTKSTIECIFTEMGEEILKNIRSHRLGTDARTAAYIIVIKNMFEQIYNLKKLI</sequence>
<organism evidence="9 10">
    <name type="scientific">Sitophilus oryzae</name>
    <name type="common">Rice weevil</name>
    <name type="synonym">Curculio oryzae</name>
    <dbReference type="NCBI Taxonomy" id="7048"/>
    <lineage>
        <taxon>Eukaryota</taxon>
        <taxon>Metazoa</taxon>
        <taxon>Ecdysozoa</taxon>
        <taxon>Arthropoda</taxon>
        <taxon>Hexapoda</taxon>
        <taxon>Insecta</taxon>
        <taxon>Pterygota</taxon>
        <taxon>Neoptera</taxon>
        <taxon>Endopterygota</taxon>
        <taxon>Coleoptera</taxon>
        <taxon>Polyphaga</taxon>
        <taxon>Cucujiformia</taxon>
        <taxon>Curculionidae</taxon>
        <taxon>Dryophthorinae</taxon>
        <taxon>Sitophilus</taxon>
    </lineage>
</organism>
<dbReference type="GO" id="GO:0005739">
    <property type="term" value="C:mitochondrion"/>
    <property type="evidence" value="ECO:0007669"/>
    <property type="project" value="TreeGrafter"/>
</dbReference>
<dbReference type="InterPro" id="IPR006095">
    <property type="entry name" value="Glu/Leu/Phe/Val/Trp_DH"/>
</dbReference>
<feature type="site" description="Important for catalysis" evidence="6">
    <location>
        <position position="209"/>
    </location>
</feature>
<evidence type="ECO:0000256" key="2">
    <source>
        <dbReference type="ARBA" id="ARBA00023002"/>
    </source>
</evidence>
<dbReference type="PIRSF" id="PIRSF000185">
    <property type="entry name" value="Glu_DH"/>
    <property type="match status" value="1"/>
</dbReference>
<evidence type="ECO:0000256" key="4">
    <source>
        <dbReference type="ARBA" id="ARBA00048577"/>
    </source>
</evidence>
<comment type="similarity">
    <text evidence="1 5 7">Belongs to the Glu/Leu/Phe/Val dehydrogenases family.</text>
</comment>
<dbReference type="SUPFAM" id="SSF53223">
    <property type="entry name" value="Aminoacid dehydrogenase-like, N-terminal domain"/>
    <property type="match status" value="1"/>
</dbReference>